<reference evidence="1" key="1">
    <citation type="submission" date="2020-09" db="EMBL/GenBank/DDBJ databases">
        <title>Genome-Enabled Discovery of Anthraquinone Biosynthesis in Senna tora.</title>
        <authorList>
            <person name="Kang S.-H."/>
            <person name="Pandey R.P."/>
            <person name="Lee C.-M."/>
            <person name="Sim J.-S."/>
            <person name="Jeong J.-T."/>
            <person name="Choi B.-S."/>
            <person name="Jung M."/>
            <person name="Ginzburg D."/>
            <person name="Zhao K."/>
            <person name="Won S.Y."/>
            <person name="Oh T.-J."/>
            <person name="Yu Y."/>
            <person name="Kim N.-H."/>
            <person name="Lee O.R."/>
            <person name="Lee T.-H."/>
            <person name="Bashyal P."/>
            <person name="Kim T.-S."/>
            <person name="Lee W.-H."/>
            <person name="Kawkins C."/>
            <person name="Kim C.-K."/>
            <person name="Kim J.S."/>
            <person name="Ahn B.O."/>
            <person name="Rhee S.Y."/>
            <person name="Sohng J.K."/>
        </authorList>
    </citation>
    <scope>NUCLEOTIDE SEQUENCE</scope>
    <source>
        <tissue evidence="1">Leaf</tissue>
    </source>
</reference>
<name>A0A834WI65_9FABA</name>
<evidence type="ECO:0008006" key="3">
    <source>
        <dbReference type="Google" id="ProtNLM"/>
    </source>
</evidence>
<evidence type="ECO:0000313" key="2">
    <source>
        <dbReference type="Proteomes" id="UP000634136"/>
    </source>
</evidence>
<protein>
    <recommendedName>
        <fullName evidence="3">Ribosomal protein L36</fullName>
    </recommendedName>
</protein>
<dbReference type="AlphaFoldDB" id="A0A834WI65"/>
<dbReference type="EMBL" id="JAAIUW010000008">
    <property type="protein sequence ID" value="KAF7821733.1"/>
    <property type="molecule type" value="Genomic_DNA"/>
</dbReference>
<comment type="caution">
    <text evidence="1">The sequence shown here is derived from an EMBL/GenBank/DDBJ whole genome shotgun (WGS) entry which is preliminary data.</text>
</comment>
<evidence type="ECO:0000313" key="1">
    <source>
        <dbReference type="EMBL" id="KAF7821733.1"/>
    </source>
</evidence>
<proteinExistence type="predicted"/>
<organism evidence="1 2">
    <name type="scientific">Senna tora</name>
    <dbReference type="NCBI Taxonomy" id="362788"/>
    <lineage>
        <taxon>Eukaryota</taxon>
        <taxon>Viridiplantae</taxon>
        <taxon>Streptophyta</taxon>
        <taxon>Embryophyta</taxon>
        <taxon>Tracheophyta</taxon>
        <taxon>Spermatophyta</taxon>
        <taxon>Magnoliopsida</taxon>
        <taxon>eudicotyledons</taxon>
        <taxon>Gunneridae</taxon>
        <taxon>Pentapetalae</taxon>
        <taxon>rosids</taxon>
        <taxon>fabids</taxon>
        <taxon>Fabales</taxon>
        <taxon>Fabaceae</taxon>
        <taxon>Caesalpinioideae</taxon>
        <taxon>Cassia clade</taxon>
        <taxon>Senna</taxon>
    </lineage>
</organism>
<gene>
    <name evidence="1" type="ORF">G2W53_027188</name>
</gene>
<sequence>MKHIPGSRKVKCSSSNNYKIKLRAKCQFHQRKGQSGRKVKYIP</sequence>
<accession>A0A834WI65</accession>
<keyword evidence="2" id="KW-1185">Reference proteome</keyword>
<dbReference type="Proteomes" id="UP000634136">
    <property type="component" value="Unassembled WGS sequence"/>
</dbReference>